<dbReference type="NCBIfam" id="TIGR00231">
    <property type="entry name" value="small_GTP"/>
    <property type="match status" value="1"/>
</dbReference>
<dbReference type="PROSITE" id="PS51722">
    <property type="entry name" value="G_TR_2"/>
    <property type="match status" value="1"/>
</dbReference>
<dbReference type="FunFam" id="3.30.70.870:FF:000004">
    <property type="entry name" value="Translation factor GUF1, mitochondrial"/>
    <property type="match status" value="1"/>
</dbReference>
<dbReference type="FunFam" id="3.30.70.2570:FF:000001">
    <property type="entry name" value="Translation factor GUF1, mitochondrial"/>
    <property type="match status" value="1"/>
</dbReference>
<dbReference type="PANTHER" id="PTHR43512">
    <property type="entry name" value="TRANSLATION FACTOR GUF1-RELATED"/>
    <property type="match status" value="1"/>
</dbReference>
<accession>A0A131XTR5</accession>
<evidence type="ECO:0000313" key="10">
    <source>
        <dbReference type="EMBL" id="JAP68961.1"/>
    </source>
</evidence>
<dbReference type="InterPro" id="IPR035654">
    <property type="entry name" value="LepA_IV"/>
</dbReference>
<comment type="similarity">
    <text evidence="1">Belongs to the TRAFAC class translation factor GTPase superfamily. Classic translation factor GTPase family. LepA subfamily.</text>
</comment>
<dbReference type="CDD" id="cd03709">
    <property type="entry name" value="lepA_C"/>
    <property type="match status" value="1"/>
</dbReference>
<dbReference type="InterPro" id="IPR031157">
    <property type="entry name" value="G_TR_CS"/>
</dbReference>
<dbReference type="HAMAP" id="MF_00071">
    <property type="entry name" value="LepA"/>
    <property type="match status" value="1"/>
</dbReference>
<dbReference type="PANTHER" id="PTHR43512:SF7">
    <property type="entry name" value="TRANSLATION FACTOR GUF1, MITOCHONDRIAL"/>
    <property type="match status" value="1"/>
</dbReference>
<keyword evidence="7 8" id="KW-0472">Membrane</keyword>
<comment type="catalytic activity">
    <reaction evidence="8">
        <text>GTP + H2O = GDP + phosphate + H(+)</text>
        <dbReference type="Rhea" id="RHEA:19669"/>
        <dbReference type="ChEBI" id="CHEBI:15377"/>
        <dbReference type="ChEBI" id="CHEBI:15378"/>
        <dbReference type="ChEBI" id="CHEBI:37565"/>
        <dbReference type="ChEBI" id="CHEBI:43474"/>
        <dbReference type="ChEBI" id="CHEBI:58189"/>
        <dbReference type="EC" id="3.6.5.n1"/>
    </reaction>
</comment>
<reference evidence="10" key="1">
    <citation type="submission" date="2016-02" db="EMBL/GenBank/DDBJ databases">
        <title>RNAseq analyses of the midgut from blood- or serum-fed Ixodes ricinus ticks.</title>
        <authorList>
            <person name="Perner J."/>
            <person name="Provaznik J."/>
            <person name="Schrenkova J."/>
            <person name="Urbanova V."/>
            <person name="Ribeiro J.M."/>
            <person name="Kopacek P."/>
        </authorList>
    </citation>
    <scope>NUCLEOTIDE SEQUENCE</scope>
    <source>
        <tissue evidence="10">Gut</tissue>
    </source>
</reference>
<dbReference type="GO" id="GO:0045727">
    <property type="term" value="P:positive regulation of translation"/>
    <property type="evidence" value="ECO:0007669"/>
    <property type="project" value="UniProtKB-UniRule"/>
</dbReference>
<evidence type="ECO:0000256" key="5">
    <source>
        <dbReference type="ARBA" id="ARBA00023128"/>
    </source>
</evidence>
<dbReference type="Gene3D" id="3.30.70.870">
    <property type="entry name" value="Elongation Factor G (Translational Gtpase), domain 3"/>
    <property type="match status" value="1"/>
</dbReference>
<dbReference type="GO" id="GO:0005743">
    <property type="term" value="C:mitochondrial inner membrane"/>
    <property type="evidence" value="ECO:0007669"/>
    <property type="project" value="UniProtKB-SubCell"/>
</dbReference>
<evidence type="ECO:0000256" key="1">
    <source>
        <dbReference type="ARBA" id="ARBA00005454"/>
    </source>
</evidence>
<dbReference type="Gene3D" id="3.40.50.300">
    <property type="entry name" value="P-loop containing nucleotide triphosphate hydrolases"/>
    <property type="match status" value="1"/>
</dbReference>
<dbReference type="CDD" id="cd01890">
    <property type="entry name" value="LepA"/>
    <property type="match status" value="1"/>
</dbReference>
<keyword evidence="8" id="KW-0648">Protein biosynthesis</keyword>
<dbReference type="FunFam" id="3.40.50.300:FF:000078">
    <property type="entry name" value="Elongation factor 4"/>
    <property type="match status" value="1"/>
</dbReference>
<dbReference type="PROSITE" id="PS00301">
    <property type="entry name" value="G_TR_1"/>
    <property type="match status" value="1"/>
</dbReference>
<protein>
    <recommendedName>
        <fullName evidence="8">Translation factor GUF1 homolog, mitochondrial</fullName>
        <ecNumber evidence="8">3.6.5.n1</ecNumber>
    </recommendedName>
    <alternativeName>
        <fullName evidence="8">Elongation factor 4 homolog</fullName>
        <shortName evidence="8">EF-4</shortName>
    </alternativeName>
    <alternativeName>
        <fullName evidence="8">GTPase GUF1 homolog</fullName>
    </alternativeName>
    <alternativeName>
        <fullName evidence="8">Ribosomal back-translocase</fullName>
    </alternativeName>
</protein>
<dbReference type="GO" id="GO:0005525">
    <property type="term" value="F:GTP binding"/>
    <property type="evidence" value="ECO:0007669"/>
    <property type="project" value="UniProtKB-UniRule"/>
</dbReference>
<dbReference type="GO" id="GO:0005759">
    <property type="term" value="C:mitochondrial matrix"/>
    <property type="evidence" value="ECO:0007669"/>
    <property type="project" value="UniProtKB-UniRule"/>
</dbReference>
<dbReference type="Gene3D" id="3.30.70.2570">
    <property type="entry name" value="Elongation factor 4, C-terminal domain"/>
    <property type="match status" value="1"/>
</dbReference>
<proteinExistence type="evidence at transcript level"/>
<dbReference type="InterPro" id="IPR038363">
    <property type="entry name" value="LepA_C_sf"/>
</dbReference>
<dbReference type="Pfam" id="PF00009">
    <property type="entry name" value="GTP_EFTU"/>
    <property type="match status" value="1"/>
</dbReference>
<comment type="similarity">
    <text evidence="8">Belongs to the GTP-binding elongation factor family. LepA subfamily.</text>
</comment>
<evidence type="ECO:0000259" key="9">
    <source>
        <dbReference type="PROSITE" id="PS51722"/>
    </source>
</evidence>
<dbReference type="FunFam" id="3.30.70.240:FF:000007">
    <property type="entry name" value="Translation factor GUF1, mitochondrial"/>
    <property type="match status" value="1"/>
</dbReference>
<comment type="subcellular location">
    <subcellularLocation>
        <location evidence="8">Mitochondrion inner membrane</location>
        <topology evidence="8">Peripheral membrane protein</topology>
        <orientation evidence="8">Matrix side</orientation>
    </subcellularLocation>
</comment>
<dbReference type="EMBL" id="GEFM01006835">
    <property type="protein sequence ID" value="JAP68961.1"/>
    <property type="molecule type" value="mRNA"/>
</dbReference>
<dbReference type="SUPFAM" id="SSF52540">
    <property type="entry name" value="P-loop containing nucleoside triphosphate hydrolases"/>
    <property type="match status" value="1"/>
</dbReference>
<dbReference type="GO" id="GO:0006412">
    <property type="term" value="P:translation"/>
    <property type="evidence" value="ECO:0007669"/>
    <property type="project" value="UniProtKB-KW"/>
</dbReference>
<dbReference type="AlphaFoldDB" id="A0A131XTR5"/>
<dbReference type="Gene3D" id="2.40.30.10">
    <property type="entry name" value="Translation factors"/>
    <property type="match status" value="1"/>
</dbReference>
<feature type="binding site" evidence="8">
    <location>
        <begin position="189"/>
        <end position="192"/>
    </location>
    <ligand>
        <name>GTP</name>
        <dbReference type="ChEBI" id="CHEBI:37565"/>
    </ligand>
</feature>
<dbReference type="GO" id="GO:0003924">
    <property type="term" value="F:GTPase activity"/>
    <property type="evidence" value="ECO:0007669"/>
    <property type="project" value="UniProtKB-UniRule"/>
</dbReference>
<dbReference type="InterPro" id="IPR013842">
    <property type="entry name" value="LepA_CTD"/>
</dbReference>
<dbReference type="CDD" id="cd03699">
    <property type="entry name" value="EF4_II"/>
    <property type="match status" value="1"/>
</dbReference>
<keyword evidence="6 8" id="KW-0342">GTP-binding</keyword>
<dbReference type="EC" id="3.6.5.n1" evidence="8"/>
<dbReference type="FunFam" id="2.40.30.10:FF:000015">
    <property type="entry name" value="Translation factor GUF1, mitochondrial"/>
    <property type="match status" value="1"/>
</dbReference>
<dbReference type="Gene3D" id="3.30.70.240">
    <property type="match status" value="1"/>
</dbReference>
<name>A0A131XTR5_IXORI</name>
<feature type="domain" description="Tr-type G" evidence="9">
    <location>
        <begin position="59"/>
        <end position="242"/>
    </location>
</feature>
<keyword evidence="3 8" id="KW-0999">Mitochondrion inner membrane</keyword>
<dbReference type="InterPro" id="IPR006297">
    <property type="entry name" value="EF-4"/>
</dbReference>
<comment type="function">
    <text evidence="8">Promotes mitochondrial protein synthesis. May act as a fidelity factor of the translation reaction, by catalyzing a one-codon backward translocation of tRNAs on improperly translocated ribosomes. Binds to mitochondrial ribosomes in a GTP-dependent manner.</text>
</comment>
<dbReference type="InterPro" id="IPR041095">
    <property type="entry name" value="EFG_II"/>
</dbReference>
<evidence type="ECO:0000256" key="2">
    <source>
        <dbReference type="ARBA" id="ARBA00022741"/>
    </source>
</evidence>
<keyword evidence="2 8" id="KW-0547">Nucleotide-binding</keyword>
<dbReference type="InterPro" id="IPR005225">
    <property type="entry name" value="Small_GTP-bd"/>
</dbReference>
<evidence type="ECO:0000256" key="3">
    <source>
        <dbReference type="ARBA" id="ARBA00022792"/>
    </source>
</evidence>
<sequence length="661" mass="73842">MFRTPHTLQLCSVHYKTFIDAIHVLKNRISQKVLCRSCSSRVSGPAKKYDVDPSQFPQESIRNFCIVAHVDHGKSTLSDRLLEFTDTIRTSKDNQQVLDRLPVERERGITVKAQTVSMVYHRPGHESPFLLNLIDTPGHVDFSYEVLRSVAVCQGVILLVDANQGVQAQTVANFNMAFCADLTILPVLNKVDLKNADVEGVTSQMENLFGTRREDVLKVSAKLGTGVKELIEAIIDRIPSPKGDADAKFRGFLLDSWYDRYRGVIALLMAVDGTLRLGDEIISHMTGTSYTVRDLGFLNPLETPTAMLCAGQAGYVVANMRSPKEAHVGDTLSHKSVDIKPLPKLEESKPMVFAGIYPEDQSQNNELRSAIDRLLLNDPSVQVSIESNPALGQGWRLGFLGLLHMDVFCQRLDQEFDAQVVVTAPSVSYKVKVHGAKNIKKYGGEMVTVNNPLLLPDRSIIKEYYEPMAFGTIITPSTYLRDVTSLCVDRRGVPKSTQDVDDNTVLLQYKFPLNEIIVDFYDELKSITSGYASFDYEETGFEESSLVQMQILINGKVVEELTTIVHSTRAQRVGRSMLLKLKECIPQQLYAVALQAAVGAKVLAREDIRALKKNVLAKCYGGDITRKVKLLKRHSEKQKKLRLIGNVEVPRDAFIKVLKRT</sequence>
<evidence type="ECO:0000256" key="6">
    <source>
        <dbReference type="ARBA" id="ARBA00023134"/>
    </source>
</evidence>
<dbReference type="InterPro" id="IPR009000">
    <property type="entry name" value="Transl_B-barrel_sf"/>
</dbReference>
<dbReference type="SUPFAM" id="SSF50447">
    <property type="entry name" value="Translation proteins"/>
    <property type="match status" value="1"/>
</dbReference>
<dbReference type="NCBIfam" id="TIGR01393">
    <property type="entry name" value="lepA"/>
    <property type="match status" value="1"/>
</dbReference>
<evidence type="ECO:0000256" key="4">
    <source>
        <dbReference type="ARBA" id="ARBA00022801"/>
    </source>
</evidence>
<dbReference type="PRINTS" id="PR00315">
    <property type="entry name" value="ELONGATNFCT"/>
</dbReference>
<dbReference type="GO" id="GO:0097177">
    <property type="term" value="F:mitochondrial ribosome binding"/>
    <property type="evidence" value="ECO:0007669"/>
    <property type="project" value="TreeGrafter"/>
</dbReference>
<dbReference type="Pfam" id="PF06421">
    <property type="entry name" value="LepA_C"/>
    <property type="match status" value="1"/>
</dbReference>
<dbReference type="InterPro" id="IPR000640">
    <property type="entry name" value="EFG_V-like"/>
</dbReference>
<dbReference type="Pfam" id="PF14492">
    <property type="entry name" value="EFG_III"/>
    <property type="match status" value="1"/>
</dbReference>
<dbReference type="SUPFAM" id="SSF54980">
    <property type="entry name" value="EF-G C-terminal domain-like"/>
    <property type="match status" value="2"/>
</dbReference>
<dbReference type="Pfam" id="PF00679">
    <property type="entry name" value="EFG_C"/>
    <property type="match status" value="1"/>
</dbReference>
<dbReference type="CDD" id="cd16260">
    <property type="entry name" value="EF4_III"/>
    <property type="match status" value="1"/>
</dbReference>
<dbReference type="InterPro" id="IPR027417">
    <property type="entry name" value="P-loop_NTPase"/>
</dbReference>
<keyword evidence="5 8" id="KW-0496">Mitochondrion</keyword>
<dbReference type="InterPro" id="IPR000795">
    <property type="entry name" value="T_Tr_GTP-bd_dom"/>
</dbReference>
<evidence type="ECO:0000256" key="8">
    <source>
        <dbReference type="HAMAP-Rule" id="MF_03137"/>
    </source>
</evidence>
<feature type="binding site" evidence="8">
    <location>
        <begin position="68"/>
        <end position="75"/>
    </location>
    <ligand>
        <name>GTP</name>
        <dbReference type="ChEBI" id="CHEBI:37565"/>
    </ligand>
</feature>
<dbReference type="InterPro" id="IPR035647">
    <property type="entry name" value="EFG_III/V"/>
</dbReference>
<organism evidence="10">
    <name type="scientific">Ixodes ricinus</name>
    <name type="common">Common tick</name>
    <name type="synonym">Acarus ricinus</name>
    <dbReference type="NCBI Taxonomy" id="34613"/>
    <lineage>
        <taxon>Eukaryota</taxon>
        <taxon>Metazoa</taxon>
        <taxon>Ecdysozoa</taxon>
        <taxon>Arthropoda</taxon>
        <taxon>Chelicerata</taxon>
        <taxon>Arachnida</taxon>
        <taxon>Acari</taxon>
        <taxon>Parasitiformes</taxon>
        <taxon>Ixodida</taxon>
        <taxon>Ixodoidea</taxon>
        <taxon>Ixodidae</taxon>
        <taxon>Ixodinae</taxon>
        <taxon>Ixodes</taxon>
    </lineage>
</organism>
<evidence type="ECO:0000256" key="7">
    <source>
        <dbReference type="ARBA" id="ARBA00023136"/>
    </source>
</evidence>
<feature type="binding site" evidence="8">
    <location>
        <begin position="135"/>
        <end position="139"/>
    </location>
    <ligand>
        <name>GTP</name>
        <dbReference type="ChEBI" id="CHEBI:37565"/>
    </ligand>
</feature>
<keyword evidence="4 8" id="KW-0378">Hydrolase</keyword>